<dbReference type="STRING" id="743788.S8DWK6"/>
<dbReference type="AlphaFoldDB" id="S8DWK6"/>
<evidence type="ECO:0000256" key="1">
    <source>
        <dbReference type="ARBA" id="ARBA00023002"/>
    </source>
</evidence>
<keyword evidence="1" id="KW-0560">Oxidoreductase</keyword>
<dbReference type="Pfam" id="PF14027">
    <property type="entry name" value="Questin_oxidase"/>
    <property type="match status" value="1"/>
</dbReference>
<organism evidence="2 3">
    <name type="scientific">Fomitopsis schrenkii</name>
    <name type="common">Brown rot fungus</name>
    <dbReference type="NCBI Taxonomy" id="2126942"/>
    <lineage>
        <taxon>Eukaryota</taxon>
        <taxon>Fungi</taxon>
        <taxon>Dikarya</taxon>
        <taxon>Basidiomycota</taxon>
        <taxon>Agaricomycotina</taxon>
        <taxon>Agaricomycetes</taxon>
        <taxon>Polyporales</taxon>
        <taxon>Fomitopsis</taxon>
    </lineage>
</organism>
<gene>
    <name evidence="2" type="ORF">FOMPIDRAFT_1032847</name>
</gene>
<dbReference type="GO" id="GO:0016491">
    <property type="term" value="F:oxidoreductase activity"/>
    <property type="evidence" value="ECO:0007669"/>
    <property type="project" value="UniProtKB-KW"/>
</dbReference>
<accession>S8DWK6</accession>
<dbReference type="eggNOG" id="ENOG502S69W">
    <property type="taxonomic scope" value="Eukaryota"/>
</dbReference>
<dbReference type="InterPro" id="IPR025337">
    <property type="entry name" value="Questin_oxidase-like"/>
</dbReference>
<keyword evidence="3" id="KW-1185">Reference proteome</keyword>
<proteinExistence type="predicted"/>
<dbReference type="EMBL" id="KE504205">
    <property type="protein sequence ID" value="EPS95553.1"/>
    <property type="molecule type" value="Genomic_DNA"/>
</dbReference>
<dbReference type="Proteomes" id="UP000015241">
    <property type="component" value="Unassembled WGS sequence"/>
</dbReference>
<dbReference type="PANTHER" id="PTHR35870">
    <property type="entry name" value="PROTEIN, PUTATIVE (AFU_ORTHOLOGUE AFUA_5G03330)-RELATED"/>
    <property type="match status" value="1"/>
</dbReference>
<dbReference type="OrthoDB" id="10004862at2759"/>
<reference evidence="2 3" key="1">
    <citation type="journal article" date="2012" name="Science">
        <title>The Paleozoic origin of enzymatic lignin decomposition reconstructed from 31 fungal genomes.</title>
        <authorList>
            <person name="Floudas D."/>
            <person name="Binder M."/>
            <person name="Riley R."/>
            <person name="Barry K."/>
            <person name="Blanchette R.A."/>
            <person name="Henrissat B."/>
            <person name="Martinez A.T."/>
            <person name="Otillar R."/>
            <person name="Spatafora J.W."/>
            <person name="Yadav J.S."/>
            <person name="Aerts A."/>
            <person name="Benoit I."/>
            <person name="Boyd A."/>
            <person name="Carlson A."/>
            <person name="Copeland A."/>
            <person name="Coutinho P.M."/>
            <person name="de Vries R.P."/>
            <person name="Ferreira P."/>
            <person name="Findley K."/>
            <person name="Foster B."/>
            <person name="Gaskell J."/>
            <person name="Glotzer D."/>
            <person name="Gorecki P."/>
            <person name="Heitman J."/>
            <person name="Hesse C."/>
            <person name="Hori C."/>
            <person name="Igarashi K."/>
            <person name="Jurgens J.A."/>
            <person name="Kallen N."/>
            <person name="Kersten P."/>
            <person name="Kohler A."/>
            <person name="Kuees U."/>
            <person name="Kumar T.K.A."/>
            <person name="Kuo A."/>
            <person name="LaButti K."/>
            <person name="Larrondo L.F."/>
            <person name="Lindquist E."/>
            <person name="Ling A."/>
            <person name="Lombard V."/>
            <person name="Lucas S."/>
            <person name="Lundell T."/>
            <person name="Martin R."/>
            <person name="McLaughlin D.J."/>
            <person name="Morgenstern I."/>
            <person name="Morin E."/>
            <person name="Murat C."/>
            <person name="Nagy L.G."/>
            <person name="Nolan M."/>
            <person name="Ohm R.A."/>
            <person name="Patyshakuliyeva A."/>
            <person name="Rokas A."/>
            <person name="Ruiz-Duenas F.J."/>
            <person name="Sabat G."/>
            <person name="Salamov A."/>
            <person name="Samejima M."/>
            <person name="Schmutz J."/>
            <person name="Slot J.C."/>
            <person name="St John F."/>
            <person name="Stenlid J."/>
            <person name="Sun H."/>
            <person name="Sun S."/>
            <person name="Syed K."/>
            <person name="Tsang A."/>
            <person name="Wiebenga A."/>
            <person name="Young D."/>
            <person name="Pisabarro A."/>
            <person name="Eastwood D.C."/>
            <person name="Martin F."/>
            <person name="Cullen D."/>
            <person name="Grigoriev I.V."/>
            <person name="Hibbett D.S."/>
        </authorList>
    </citation>
    <scope>NUCLEOTIDE SEQUENCE</scope>
    <source>
        <strain evidence="3">FP-58527</strain>
    </source>
</reference>
<dbReference type="InParanoid" id="S8DWK6"/>
<dbReference type="HOGENOM" id="CLU_019145_1_0_1"/>
<sequence length="477" mass="52857">MATFLDEKLDALFPLPSPPPMFAPQRLPGITHENGVTLVRMLKENHTRWHTFFNDIGFHKYVSTIEAAYQRGTYPSPCSITEANFGDHLRKKDYWTAYKDFFSEALREKGIGPVLEEYLFTLEYNKPPRRMLSRFLMGVVHPIIHAGYGCEFGLPGMVAEGLAMACVQEDDLADMFPQSIFPWNGSGSGIAQSVADVTAKLRSVALGGSGSGPSPHALEILAKIANDPAFTPAALGIQDCGLGELRMKQVLEQIGPKLFQLVSEWAVNGADQGEVYRKIEEVIWMNVVIYGVAGWGGRHTSPSKEFNAEFFLLHLVTSVLFLHSFVPYLSGSSISTLLRAYFSASLLLYVARGRPALPIRDFFASTNALPRPPGPTPTPRKDAVTSDPTVNPWFSILQSTLLHSDNHIAKIQRALAHFDCLWGTTPAGRFKDLKGLDGVEALDGTIFLRVAGLTQDRLGWMWEGEEKKGWDFQGFFD</sequence>
<evidence type="ECO:0000313" key="3">
    <source>
        <dbReference type="Proteomes" id="UP000015241"/>
    </source>
</evidence>
<name>S8DWK6_FOMSC</name>
<evidence type="ECO:0000313" key="2">
    <source>
        <dbReference type="EMBL" id="EPS95553.1"/>
    </source>
</evidence>
<dbReference type="PANTHER" id="PTHR35870:SF1">
    <property type="entry name" value="PROTEIN, PUTATIVE (AFU_ORTHOLOGUE AFUA_5G03330)-RELATED"/>
    <property type="match status" value="1"/>
</dbReference>
<protein>
    <submittedName>
        <fullName evidence="2">Uncharacterized protein</fullName>
    </submittedName>
</protein>